<reference evidence="1" key="1">
    <citation type="submission" date="2020-05" db="EMBL/GenBank/DDBJ databases">
        <title>Large-scale comparative analyses of tick genomes elucidate their genetic diversity and vector capacities.</title>
        <authorList>
            <person name="Jia N."/>
            <person name="Wang J."/>
            <person name="Shi W."/>
            <person name="Du L."/>
            <person name="Sun Y."/>
            <person name="Zhan W."/>
            <person name="Jiang J."/>
            <person name="Wang Q."/>
            <person name="Zhang B."/>
            <person name="Ji P."/>
            <person name="Sakyi L.B."/>
            <person name="Cui X."/>
            <person name="Yuan T."/>
            <person name="Jiang B."/>
            <person name="Yang W."/>
            <person name="Lam T.T.-Y."/>
            <person name="Chang Q."/>
            <person name="Ding S."/>
            <person name="Wang X."/>
            <person name="Zhu J."/>
            <person name="Ruan X."/>
            <person name="Zhao L."/>
            <person name="Wei J."/>
            <person name="Que T."/>
            <person name="Du C."/>
            <person name="Cheng J."/>
            <person name="Dai P."/>
            <person name="Han X."/>
            <person name="Huang E."/>
            <person name="Gao Y."/>
            <person name="Liu J."/>
            <person name="Shao H."/>
            <person name="Ye R."/>
            <person name="Li L."/>
            <person name="Wei W."/>
            <person name="Wang X."/>
            <person name="Wang C."/>
            <person name="Yang T."/>
            <person name="Huo Q."/>
            <person name="Li W."/>
            <person name="Guo W."/>
            <person name="Chen H."/>
            <person name="Zhou L."/>
            <person name="Ni X."/>
            <person name="Tian J."/>
            <person name="Zhou Y."/>
            <person name="Sheng Y."/>
            <person name="Liu T."/>
            <person name="Pan Y."/>
            <person name="Xia L."/>
            <person name="Li J."/>
            <person name="Zhao F."/>
            <person name="Cao W."/>
        </authorList>
    </citation>
    <scope>NUCLEOTIDE SEQUENCE</scope>
    <source>
        <strain evidence="1">Hyas-2018</strain>
    </source>
</reference>
<name>A0ACB7SCM4_HYAAI</name>
<proteinExistence type="predicted"/>
<evidence type="ECO:0000313" key="2">
    <source>
        <dbReference type="Proteomes" id="UP000821845"/>
    </source>
</evidence>
<gene>
    <name evidence="1" type="ORF">HPB50_026528</name>
</gene>
<comment type="caution">
    <text evidence="1">The sequence shown here is derived from an EMBL/GenBank/DDBJ whole genome shotgun (WGS) entry which is preliminary data.</text>
</comment>
<organism evidence="1 2">
    <name type="scientific">Hyalomma asiaticum</name>
    <name type="common">Tick</name>
    <dbReference type="NCBI Taxonomy" id="266040"/>
    <lineage>
        <taxon>Eukaryota</taxon>
        <taxon>Metazoa</taxon>
        <taxon>Ecdysozoa</taxon>
        <taxon>Arthropoda</taxon>
        <taxon>Chelicerata</taxon>
        <taxon>Arachnida</taxon>
        <taxon>Acari</taxon>
        <taxon>Parasitiformes</taxon>
        <taxon>Ixodida</taxon>
        <taxon>Ixodoidea</taxon>
        <taxon>Ixodidae</taxon>
        <taxon>Hyalomminae</taxon>
        <taxon>Hyalomma</taxon>
    </lineage>
</organism>
<protein>
    <submittedName>
        <fullName evidence="1">Uncharacterized protein</fullName>
    </submittedName>
</protein>
<keyword evidence="2" id="KW-1185">Reference proteome</keyword>
<dbReference type="Proteomes" id="UP000821845">
    <property type="component" value="Chromosome 5"/>
</dbReference>
<accession>A0ACB7SCM4</accession>
<sequence>MLSLPWTGITNHDEFSLVRDLPDENKEPNTGTLTLRREKKDKDRDQKMEQLKKKLKTDDDLNWVDHSKTLRELGVDEDEMLTLRRKYFFSDSNVDSRDPVQLNLLYVQARDAILNTTHPVTLDEACKFAGLQCQIQFGDHNETKHKAGFLDLKEFLPKDYAKIKGIEKKIFAEHRKNIGTSELDAKVKYVALARSLKTYGVTFFLVKEKMKGKNKLVPRLLGVTKDSVMRLDERTKEIMKVWPLTTVRRWAASPNSFTLDFGDYSESYYSVQTTEGEQISQLIAGYIDIILKKKKAKDHLGIDGDEGSTMVEDSVSPAKAGFMCNAEALEDYEQSDPITNEALNNDYVWFGFVESNFVTATDTFQEFVDAGKLELAVCEEASEEASMGDAIVAAVHSSVEVATDDDLDREGDVDPTQEPYFPCQDVLEYLT</sequence>
<dbReference type="EMBL" id="CM023485">
    <property type="protein sequence ID" value="KAH6931664.1"/>
    <property type="molecule type" value="Genomic_DNA"/>
</dbReference>
<evidence type="ECO:0000313" key="1">
    <source>
        <dbReference type="EMBL" id="KAH6931664.1"/>
    </source>
</evidence>